<dbReference type="OrthoDB" id="1720422at2759"/>
<dbReference type="SUPFAM" id="SSF81383">
    <property type="entry name" value="F-box domain"/>
    <property type="match status" value="1"/>
</dbReference>
<dbReference type="Proteomes" id="UP000184499">
    <property type="component" value="Unassembled WGS sequence"/>
</dbReference>
<dbReference type="AlphaFoldDB" id="A0A1L9V1U2"/>
<sequence>MLDKLPTEVLCIVLEYLDRQGLNNLCRVSKDLYAITVPLLYESVTLTSGKFEMGKIWSHAGALLQAPISPVDLLVYVRDIEIREHDNYPRHQCFHIVRARGSSSESDYYQSSNDEKVPYSRDEIGSEGIRYLTSALLNAFARFAPDKLQRFCWNVGTCVPIEILGRSGFLVQNQRKLEAICLRTGHTCDIGDDQISLSEFTSLKSISWSGLDHASHMAELCLSLKLNARHLESLDLGARETCLYRRPEDSIQDMFARWILGMCEHSTKSVFPVLKHLALFKMDLSAIFHCFPSIFNPSVLQTLKLRHCKRWGKALQAIQESGTKNIALKTLLIQSGLDGHDAYSSLIELPSFIGSFEGLEGLFLSNLSPIEPISTWCSVVAHKKTLKQLLCEHFHSNGYADSPRRLYLSASQNPLAELNLEFLGICCYDPNILISLLSAPLLKKTIRVLHLRVIPRQYVISGDLESRATTTTTNNKRPPPPKRGSSEFLEWAFGPSGPPYLTAVVSMDPLSPNPRSDRFHVRDEHKKHRWLSLHRDRAKRYNFFRQYGDALDACRSG</sequence>
<dbReference type="EMBL" id="KV878679">
    <property type="protein sequence ID" value="OJJ77907.1"/>
    <property type="molecule type" value="Genomic_DNA"/>
</dbReference>
<organism evidence="2 3">
    <name type="scientific">Aspergillus brasiliensis (strain CBS 101740 / IMI 381727 / IBT 21946)</name>
    <dbReference type="NCBI Taxonomy" id="767769"/>
    <lineage>
        <taxon>Eukaryota</taxon>
        <taxon>Fungi</taxon>
        <taxon>Dikarya</taxon>
        <taxon>Ascomycota</taxon>
        <taxon>Pezizomycotina</taxon>
        <taxon>Eurotiomycetes</taxon>
        <taxon>Eurotiomycetidae</taxon>
        <taxon>Eurotiales</taxon>
        <taxon>Aspergillaceae</taxon>
        <taxon>Aspergillus</taxon>
        <taxon>Aspergillus subgen. Circumdati</taxon>
    </lineage>
</organism>
<dbReference type="Gene3D" id="3.80.10.10">
    <property type="entry name" value="Ribonuclease Inhibitor"/>
    <property type="match status" value="1"/>
</dbReference>
<evidence type="ECO:0000259" key="1">
    <source>
        <dbReference type="PROSITE" id="PS50181"/>
    </source>
</evidence>
<accession>A0A1L9V1U2</accession>
<dbReference type="GeneID" id="93574633"/>
<dbReference type="InterPro" id="IPR001810">
    <property type="entry name" value="F-box_dom"/>
</dbReference>
<dbReference type="VEuPathDB" id="FungiDB:ASPBRDRAFT_251915"/>
<dbReference type="InterPro" id="IPR036047">
    <property type="entry name" value="F-box-like_dom_sf"/>
</dbReference>
<dbReference type="SUPFAM" id="SSF52047">
    <property type="entry name" value="RNI-like"/>
    <property type="match status" value="1"/>
</dbReference>
<dbReference type="STRING" id="767769.A0A1L9V1U2"/>
<reference evidence="3" key="1">
    <citation type="journal article" date="2017" name="Genome Biol.">
        <title>Comparative genomics reveals high biological diversity and specific adaptations in the industrially and medically important fungal genus Aspergillus.</title>
        <authorList>
            <person name="de Vries R.P."/>
            <person name="Riley R."/>
            <person name="Wiebenga A."/>
            <person name="Aguilar-Osorio G."/>
            <person name="Amillis S."/>
            <person name="Uchima C.A."/>
            <person name="Anderluh G."/>
            <person name="Asadollahi M."/>
            <person name="Askin M."/>
            <person name="Barry K."/>
            <person name="Battaglia E."/>
            <person name="Bayram O."/>
            <person name="Benocci T."/>
            <person name="Braus-Stromeyer S.A."/>
            <person name="Caldana C."/>
            <person name="Canovas D."/>
            <person name="Cerqueira G.C."/>
            <person name="Chen F."/>
            <person name="Chen W."/>
            <person name="Choi C."/>
            <person name="Clum A."/>
            <person name="Dos Santos R.A."/>
            <person name="Damasio A.R."/>
            <person name="Diallinas G."/>
            <person name="Emri T."/>
            <person name="Fekete E."/>
            <person name="Flipphi M."/>
            <person name="Freyberg S."/>
            <person name="Gallo A."/>
            <person name="Gournas C."/>
            <person name="Habgood R."/>
            <person name="Hainaut M."/>
            <person name="Harispe M.L."/>
            <person name="Henrissat B."/>
            <person name="Hilden K.S."/>
            <person name="Hope R."/>
            <person name="Hossain A."/>
            <person name="Karabika E."/>
            <person name="Karaffa L."/>
            <person name="Karanyi Z."/>
            <person name="Krasevec N."/>
            <person name="Kuo A."/>
            <person name="Kusch H."/>
            <person name="LaButti K."/>
            <person name="Lagendijk E.L."/>
            <person name="Lapidus A."/>
            <person name="Levasseur A."/>
            <person name="Lindquist E."/>
            <person name="Lipzen A."/>
            <person name="Logrieco A.F."/>
            <person name="MacCabe A."/>
            <person name="Maekelae M.R."/>
            <person name="Malavazi I."/>
            <person name="Melin P."/>
            <person name="Meyer V."/>
            <person name="Mielnichuk N."/>
            <person name="Miskei M."/>
            <person name="Molnar A.P."/>
            <person name="Mule G."/>
            <person name="Ngan C.Y."/>
            <person name="Orejas M."/>
            <person name="Orosz E."/>
            <person name="Ouedraogo J.P."/>
            <person name="Overkamp K.M."/>
            <person name="Park H.-S."/>
            <person name="Perrone G."/>
            <person name="Piumi F."/>
            <person name="Punt P.J."/>
            <person name="Ram A.F."/>
            <person name="Ramon A."/>
            <person name="Rauscher S."/>
            <person name="Record E."/>
            <person name="Riano-Pachon D.M."/>
            <person name="Robert V."/>
            <person name="Roehrig J."/>
            <person name="Ruller R."/>
            <person name="Salamov A."/>
            <person name="Salih N.S."/>
            <person name="Samson R.A."/>
            <person name="Sandor E."/>
            <person name="Sanguinetti M."/>
            <person name="Schuetze T."/>
            <person name="Sepcic K."/>
            <person name="Shelest E."/>
            <person name="Sherlock G."/>
            <person name="Sophianopoulou V."/>
            <person name="Squina F.M."/>
            <person name="Sun H."/>
            <person name="Susca A."/>
            <person name="Todd R.B."/>
            <person name="Tsang A."/>
            <person name="Unkles S.E."/>
            <person name="van de Wiele N."/>
            <person name="van Rossen-Uffink D."/>
            <person name="Oliveira J.V."/>
            <person name="Vesth T.C."/>
            <person name="Visser J."/>
            <person name="Yu J.-H."/>
            <person name="Zhou M."/>
            <person name="Andersen M.R."/>
            <person name="Archer D.B."/>
            <person name="Baker S.E."/>
            <person name="Benoit I."/>
            <person name="Brakhage A.A."/>
            <person name="Braus G.H."/>
            <person name="Fischer R."/>
            <person name="Frisvad J.C."/>
            <person name="Goldman G.H."/>
            <person name="Houbraken J."/>
            <person name="Oakley B."/>
            <person name="Pocsi I."/>
            <person name="Scazzocchio C."/>
            <person name="Seiboth B."/>
            <person name="vanKuyk P.A."/>
            <person name="Wortman J."/>
            <person name="Dyer P.S."/>
            <person name="Grigoriev I.V."/>
        </authorList>
    </citation>
    <scope>NUCLEOTIDE SEQUENCE [LARGE SCALE GENOMIC DNA]</scope>
    <source>
        <strain evidence="3">CBS 101740 / IMI 381727 / IBT 21946</strain>
    </source>
</reference>
<evidence type="ECO:0000313" key="2">
    <source>
        <dbReference type="EMBL" id="OJJ77907.1"/>
    </source>
</evidence>
<dbReference type="RefSeq" id="XP_067485154.1">
    <property type="nucleotide sequence ID" value="XM_067622145.1"/>
</dbReference>
<dbReference type="PROSITE" id="PS50181">
    <property type="entry name" value="FBOX"/>
    <property type="match status" value="1"/>
</dbReference>
<dbReference type="InterPro" id="IPR032675">
    <property type="entry name" value="LRR_dom_sf"/>
</dbReference>
<keyword evidence="3" id="KW-1185">Reference proteome</keyword>
<dbReference type="Pfam" id="PF12937">
    <property type="entry name" value="F-box-like"/>
    <property type="match status" value="1"/>
</dbReference>
<protein>
    <recommendedName>
        <fullName evidence="1">F-box domain-containing protein</fullName>
    </recommendedName>
</protein>
<gene>
    <name evidence="2" type="ORF">ASPBRDRAFT_251915</name>
</gene>
<evidence type="ECO:0000313" key="3">
    <source>
        <dbReference type="Proteomes" id="UP000184499"/>
    </source>
</evidence>
<name>A0A1L9V1U2_ASPBC</name>
<proteinExistence type="predicted"/>
<dbReference type="OMA" id="LCGQEWP"/>
<feature type="domain" description="F-box" evidence="1">
    <location>
        <begin position="1"/>
        <end position="44"/>
    </location>
</feature>